<protein>
    <recommendedName>
        <fullName evidence="5">RxLR effector protein</fullName>
    </recommendedName>
</protein>
<comment type="similarity">
    <text evidence="2 5">Belongs to the RxLR effector family.</text>
</comment>
<feature type="chain" id="PRO_5041018353" description="RxLR effector protein" evidence="5">
    <location>
        <begin position="24"/>
        <end position="131"/>
    </location>
</feature>
<comment type="subcellular location">
    <subcellularLocation>
        <location evidence="1 5">Secreted</location>
    </subcellularLocation>
</comment>
<sequence>MRLNVVILAAVITFIARCNTVSAAPPSNMDRPVDTIQNPANINIRILRIAETDDDDIDSADNEERGGKTWPQKFAKWHANGETAEDVYRRFALEPVVRQAYKHGLIKDLDNNVYYRKWAAYSSYLKEKGLN</sequence>
<evidence type="ECO:0000256" key="2">
    <source>
        <dbReference type="ARBA" id="ARBA00010400"/>
    </source>
</evidence>
<dbReference type="Pfam" id="PF16810">
    <property type="entry name" value="RXLR"/>
    <property type="match status" value="1"/>
</dbReference>
<name>A0A2P4YR55_9STRA</name>
<keyword evidence="4 5" id="KW-0732">Signal</keyword>
<dbReference type="GO" id="GO:0005576">
    <property type="term" value="C:extracellular region"/>
    <property type="evidence" value="ECO:0007669"/>
    <property type="project" value="UniProtKB-SubCell"/>
</dbReference>
<feature type="signal peptide" evidence="5">
    <location>
        <begin position="1"/>
        <end position="23"/>
    </location>
</feature>
<dbReference type="Proteomes" id="UP000237271">
    <property type="component" value="Unassembled WGS sequence"/>
</dbReference>
<comment type="caution">
    <text evidence="6">The sequence shown here is derived from an EMBL/GenBank/DDBJ whole genome shotgun (WGS) entry which is preliminary data.</text>
</comment>
<evidence type="ECO:0000256" key="4">
    <source>
        <dbReference type="ARBA" id="ARBA00022729"/>
    </source>
</evidence>
<keyword evidence="3 5" id="KW-0964">Secreted</keyword>
<dbReference type="OrthoDB" id="117430at2759"/>
<accession>A0A2P4YR55</accession>
<gene>
    <name evidence="6" type="ORF">PHPALM_1933</name>
</gene>
<reference evidence="6 7" key="1">
    <citation type="journal article" date="2017" name="Genome Biol. Evol.">
        <title>Phytophthora megakarya and P. palmivora, closely related causal agents of cacao black pod rot, underwent increases in genome sizes and gene numbers by different mechanisms.</title>
        <authorList>
            <person name="Ali S.S."/>
            <person name="Shao J."/>
            <person name="Lary D.J."/>
            <person name="Kronmiller B."/>
            <person name="Shen D."/>
            <person name="Strem M.D."/>
            <person name="Amoako-Attah I."/>
            <person name="Akrofi A.Y."/>
            <person name="Begoude B.A."/>
            <person name="Ten Hoopen G.M."/>
            <person name="Coulibaly K."/>
            <person name="Kebe B.I."/>
            <person name="Melnick R.L."/>
            <person name="Guiltinan M.J."/>
            <person name="Tyler B.M."/>
            <person name="Meinhardt L.W."/>
            <person name="Bailey B.A."/>
        </authorList>
    </citation>
    <scope>NUCLEOTIDE SEQUENCE [LARGE SCALE GENOMIC DNA]</scope>
    <source>
        <strain evidence="7">sbr112.9</strain>
    </source>
</reference>
<dbReference type="AlphaFoldDB" id="A0A2P4YR55"/>
<evidence type="ECO:0000256" key="5">
    <source>
        <dbReference type="RuleBase" id="RU367124"/>
    </source>
</evidence>
<comment type="function">
    <text evidence="5">Effector that suppresses plant defense responses during pathogen infection.</text>
</comment>
<proteinExistence type="inferred from homology"/>
<evidence type="ECO:0000256" key="3">
    <source>
        <dbReference type="ARBA" id="ARBA00022525"/>
    </source>
</evidence>
<organism evidence="6 7">
    <name type="scientific">Phytophthora palmivora</name>
    <dbReference type="NCBI Taxonomy" id="4796"/>
    <lineage>
        <taxon>Eukaryota</taxon>
        <taxon>Sar</taxon>
        <taxon>Stramenopiles</taxon>
        <taxon>Oomycota</taxon>
        <taxon>Peronosporomycetes</taxon>
        <taxon>Peronosporales</taxon>
        <taxon>Peronosporaceae</taxon>
        <taxon>Phytophthora</taxon>
    </lineage>
</organism>
<dbReference type="InterPro" id="IPR031825">
    <property type="entry name" value="RXLR"/>
</dbReference>
<dbReference type="EMBL" id="NCKW01000592">
    <property type="protein sequence ID" value="POM80256.1"/>
    <property type="molecule type" value="Genomic_DNA"/>
</dbReference>
<evidence type="ECO:0000256" key="1">
    <source>
        <dbReference type="ARBA" id="ARBA00004613"/>
    </source>
</evidence>
<evidence type="ECO:0000313" key="7">
    <source>
        <dbReference type="Proteomes" id="UP000237271"/>
    </source>
</evidence>
<comment type="domain">
    <text evidence="5">The RxLR-dEER motif acts to carry the protein into the host cell cytoplasm through binding to cell surface phosphatidylinositol-3-phosphate.</text>
</comment>
<keyword evidence="7" id="KW-1185">Reference proteome</keyword>
<evidence type="ECO:0000313" key="6">
    <source>
        <dbReference type="EMBL" id="POM80256.1"/>
    </source>
</evidence>